<gene>
    <name evidence="1" type="ORF">OFLC_LOCUS10725</name>
</gene>
<protein>
    <submittedName>
        <fullName evidence="3">FH2 domain-containing protein</fullName>
    </submittedName>
</protein>
<dbReference type="AlphaFoldDB" id="A0A183HTB3"/>
<organism evidence="3">
    <name type="scientific">Onchocerca flexuosa</name>
    <dbReference type="NCBI Taxonomy" id="387005"/>
    <lineage>
        <taxon>Eukaryota</taxon>
        <taxon>Metazoa</taxon>
        <taxon>Ecdysozoa</taxon>
        <taxon>Nematoda</taxon>
        <taxon>Chromadorea</taxon>
        <taxon>Rhabditida</taxon>
        <taxon>Spirurina</taxon>
        <taxon>Spiruromorpha</taxon>
        <taxon>Filarioidea</taxon>
        <taxon>Onchocercidae</taxon>
        <taxon>Onchocerca</taxon>
    </lineage>
</organism>
<dbReference type="WBParaSite" id="OFLC_0001072501-mRNA-1">
    <property type="protein sequence ID" value="OFLC_0001072501-mRNA-1"/>
    <property type="gene ID" value="OFLC_0001072501"/>
</dbReference>
<dbReference type="Proteomes" id="UP000267606">
    <property type="component" value="Unassembled WGS sequence"/>
</dbReference>
<reference evidence="3" key="1">
    <citation type="submission" date="2016-06" db="UniProtKB">
        <authorList>
            <consortium name="WormBaseParasite"/>
        </authorList>
    </citation>
    <scope>IDENTIFICATION</scope>
</reference>
<evidence type="ECO:0000313" key="3">
    <source>
        <dbReference type="WBParaSite" id="OFLC_0001072501-mRNA-1"/>
    </source>
</evidence>
<evidence type="ECO:0000313" key="1">
    <source>
        <dbReference type="EMBL" id="VDO70832.1"/>
    </source>
</evidence>
<dbReference type="InterPro" id="IPR010994">
    <property type="entry name" value="RuvA_2-like"/>
</dbReference>
<evidence type="ECO:0000313" key="2">
    <source>
        <dbReference type="Proteomes" id="UP000267606"/>
    </source>
</evidence>
<name>A0A183HTB3_9BILA</name>
<reference evidence="1 2" key="2">
    <citation type="submission" date="2018-11" db="EMBL/GenBank/DDBJ databases">
        <authorList>
            <consortium name="Pathogen Informatics"/>
        </authorList>
    </citation>
    <scope>NUCLEOTIDE SEQUENCE [LARGE SCALE GENOMIC DNA]</scope>
</reference>
<accession>A0A183HTB3</accession>
<proteinExistence type="predicted"/>
<dbReference type="EMBL" id="UZAJ01014624">
    <property type="protein sequence ID" value="VDO70832.1"/>
    <property type="molecule type" value="Genomic_DNA"/>
</dbReference>
<sequence length="63" mass="6992">MTHLPGISSGEVTRLMKCGKMKCLLDVVNSDVDELAEILNNKELASSLHHFFNADFKLKALMS</sequence>
<dbReference type="SUPFAM" id="SSF47781">
    <property type="entry name" value="RuvA domain 2-like"/>
    <property type="match status" value="1"/>
</dbReference>
<dbReference type="Gene3D" id="1.10.150.20">
    <property type="entry name" value="5' to 3' exonuclease, C-terminal subdomain"/>
    <property type="match status" value="1"/>
</dbReference>
<dbReference type="STRING" id="387005.A0A183HTB3"/>
<keyword evidence="2" id="KW-1185">Reference proteome</keyword>